<evidence type="ECO:0000313" key="9">
    <source>
        <dbReference type="EMBL" id="MFD1634527.1"/>
    </source>
</evidence>
<dbReference type="FunFam" id="3.40.50.300:FF:000016">
    <property type="entry name" value="Oligopeptide ABC transporter ATP-binding component"/>
    <property type="match status" value="1"/>
</dbReference>
<comment type="caution">
    <text evidence="9">The sequence shown here is derived from an EMBL/GenBank/DDBJ whole genome shotgun (WGS) entry which is preliminary data.</text>
</comment>
<dbReference type="InterPro" id="IPR027417">
    <property type="entry name" value="P-loop_NTPase"/>
</dbReference>
<dbReference type="InterPro" id="IPR050388">
    <property type="entry name" value="ABC_Ni/Peptide_Import"/>
</dbReference>
<organism evidence="9 10">
    <name type="scientific">Haloplanus ruber</name>
    <dbReference type="NCBI Taxonomy" id="869892"/>
    <lineage>
        <taxon>Archaea</taxon>
        <taxon>Methanobacteriati</taxon>
        <taxon>Methanobacteriota</taxon>
        <taxon>Stenosarchaea group</taxon>
        <taxon>Halobacteria</taxon>
        <taxon>Halobacteriales</taxon>
        <taxon>Haloferacaceae</taxon>
        <taxon>Haloplanus</taxon>
    </lineage>
</organism>
<dbReference type="Pfam" id="PF08352">
    <property type="entry name" value="oligo_HPY"/>
    <property type="match status" value="1"/>
</dbReference>
<dbReference type="InterPro" id="IPR013563">
    <property type="entry name" value="Oligopep_ABC_C"/>
</dbReference>
<proteinExistence type="predicted"/>
<dbReference type="AlphaFoldDB" id="A0ABD6D1R7"/>
<keyword evidence="4" id="KW-0547">Nucleotide-binding</keyword>
<evidence type="ECO:0000256" key="7">
    <source>
        <dbReference type="SAM" id="MobiDB-lite"/>
    </source>
</evidence>
<feature type="region of interest" description="Disordered" evidence="7">
    <location>
        <begin position="323"/>
        <end position="361"/>
    </location>
</feature>
<dbReference type="Pfam" id="PF00005">
    <property type="entry name" value="ABC_tran"/>
    <property type="match status" value="1"/>
</dbReference>
<dbReference type="InterPro" id="IPR003593">
    <property type="entry name" value="AAA+_ATPase"/>
</dbReference>
<dbReference type="GO" id="GO:0005524">
    <property type="term" value="F:ATP binding"/>
    <property type="evidence" value="ECO:0007669"/>
    <property type="project" value="UniProtKB-KW"/>
</dbReference>
<evidence type="ECO:0000256" key="3">
    <source>
        <dbReference type="ARBA" id="ARBA00022475"/>
    </source>
</evidence>
<dbReference type="PROSITE" id="PS50893">
    <property type="entry name" value="ABC_TRANSPORTER_2"/>
    <property type="match status" value="1"/>
</dbReference>
<dbReference type="GO" id="GO:0005886">
    <property type="term" value="C:plasma membrane"/>
    <property type="evidence" value="ECO:0007669"/>
    <property type="project" value="UniProtKB-SubCell"/>
</dbReference>
<keyword evidence="5 9" id="KW-0067">ATP-binding</keyword>
<name>A0ABD6D1R7_9EURY</name>
<dbReference type="RefSeq" id="WP_256404773.1">
    <property type="nucleotide sequence ID" value="NZ_CP187151.1"/>
</dbReference>
<evidence type="ECO:0000256" key="5">
    <source>
        <dbReference type="ARBA" id="ARBA00022840"/>
    </source>
</evidence>
<dbReference type="SMART" id="SM00382">
    <property type="entry name" value="AAA"/>
    <property type="match status" value="1"/>
</dbReference>
<dbReference type="InterPro" id="IPR017871">
    <property type="entry name" value="ABC_transporter-like_CS"/>
</dbReference>
<keyword evidence="2" id="KW-0813">Transport</keyword>
<comment type="subcellular location">
    <subcellularLocation>
        <location evidence="1">Cell membrane</location>
        <topology evidence="1">Peripheral membrane protein</topology>
    </subcellularLocation>
</comment>
<dbReference type="CDD" id="cd03257">
    <property type="entry name" value="ABC_NikE_OppD_transporters"/>
    <property type="match status" value="1"/>
</dbReference>
<dbReference type="NCBIfam" id="TIGR01727">
    <property type="entry name" value="oligo_HPY"/>
    <property type="match status" value="1"/>
</dbReference>
<feature type="compositionally biased region" description="Low complexity" evidence="7">
    <location>
        <begin position="330"/>
        <end position="343"/>
    </location>
</feature>
<keyword evidence="10" id="KW-1185">Reference proteome</keyword>
<evidence type="ECO:0000259" key="8">
    <source>
        <dbReference type="PROSITE" id="PS50893"/>
    </source>
</evidence>
<dbReference type="Gene3D" id="3.40.50.300">
    <property type="entry name" value="P-loop containing nucleotide triphosphate hydrolases"/>
    <property type="match status" value="1"/>
</dbReference>
<accession>A0ABD6D1R7</accession>
<sequence length="361" mass="39018">MSAPLLNVEHLSTHFKTADGPVKAVDDNSFTLEEGEVLGIVGESGSGKSTLLRSVMGLIEDPGEIVDGRIEYRDRDLTTMSDAALRELRGNEISFVFQEPTAHLNPAYTVGDQITDVLAAHTDLSSEAQWERVYELLGRLGIPSPEERAESYPHEFSGGMAQRVCIAMALACEPELLLADEPTSALDVTIQAQIIDLLTELQEDLGLSMVWVTHDMGVVAETCDSMAVMYAGNVVEYGRVDAVFDDPKHPYTEALLRTVPSHLDTAPRFDTIEGSPPDLQDLPDGCVFQERCPEAMEACRTGRPPYYEVGGDSAWLSKCVLHEGKPTRPASPSAPDADANPSATLADSQTDGGKPTGEGDR</sequence>
<dbReference type="Proteomes" id="UP001597075">
    <property type="component" value="Unassembled WGS sequence"/>
</dbReference>
<reference evidence="9 10" key="1">
    <citation type="journal article" date="2019" name="Int. J. Syst. Evol. Microbiol.">
        <title>The Global Catalogue of Microorganisms (GCM) 10K type strain sequencing project: providing services to taxonomists for standard genome sequencing and annotation.</title>
        <authorList>
            <consortium name="The Broad Institute Genomics Platform"/>
            <consortium name="The Broad Institute Genome Sequencing Center for Infectious Disease"/>
            <person name="Wu L."/>
            <person name="Ma J."/>
        </authorList>
    </citation>
    <scope>NUCLEOTIDE SEQUENCE [LARGE SCALE GENOMIC DNA]</scope>
    <source>
        <strain evidence="9 10">CGMCC 1.10594</strain>
    </source>
</reference>
<dbReference type="SUPFAM" id="SSF52540">
    <property type="entry name" value="P-loop containing nucleoside triphosphate hydrolases"/>
    <property type="match status" value="1"/>
</dbReference>
<evidence type="ECO:0000256" key="6">
    <source>
        <dbReference type="ARBA" id="ARBA00023136"/>
    </source>
</evidence>
<dbReference type="PANTHER" id="PTHR43297">
    <property type="entry name" value="OLIGOPEPTIDE TRANSPORT ATP-BINDING PROTEIN APPD"/>
    <property type="match status" value="1"/>
</dbReference>
<dbReference type="PROSITE" id="PS00211">
    <property type="entry name" value="ABC_TRANSPORTER_1"/>
    <property type="match status" value="1"/>
</dbReference>
<evidence type="ECO:0000256" key="2">
    <source>
        <dbReference type="ARBA" id="ARBA00022448"/>
    </source>
</evidence>
<keyword evidence="3" id="KW-1003">Cell membrane</keyword>
<evidence type="ECO:0000256" key="4">
    <source>
        <dbReference type="ARBA" id="ARBA00022741"/>
    </source>
</evidence>
<feature type="domain" description="ABC transporter" evidence="8">
    <location>
        <begin position="6"/>
        <end position="256"/>
    </location>
</feature>
<evidence type="ECO:0000313" key="10">
    <source>
        <dbReference type="Proteomes" id="UP001597075"/>
    </source>
</evidence>
<protein>
    <submittedName>
        <fullName evidence="9">ABC transporter ATP-binding protein</fullName>
    </submittedName>
</protein>
<dbReference type="InterPro" id="IPR003439">
    <property type="entry name" value="ABC_transporter-like_ATP-bd"/>
</dbReference>
<gene>
    <name evidence="9" type="ORF">ACFSBJ_12410</name>
</gene>
<evidence type="ECO:0000256" key="1">
    <source>
        <dbReference type="ARBA" id="ARBA00004202"/>
    </source>
</evidence>
<dbReference type="PANTHER" id="PTHR43297:SF2">
    <property type="entry name" value="DIPEPTIDE TRANSPORT ATP-BINDING PROTEIN DPPD"/>
    <property type="match status" value="1"/>
</dbReference>
<dbReference type="EMBL" id="JBHUDL010000010">
    <property type="protein sequence ID" value="MFD1634527.1"/>
    <property type="molecule type" value="Genomic_DNA"/>
</dbReference>
<keyword evidence="6" id="KW-0472">Membrane</keyword>